<keyword evidence="1" id="KW-0175">Coiled coil</keyword>
<feature type="coiled-coil region" evidence="1">
    <location>
        <begin position="768"/>
        <end position="802"/>
    </location>
</feature>
<feature type="coiled-coil region" evidence="1">
    <location>
        <begin position="849"/>
        <end position="925"/>
    </location>
</feature>
<feature type="coiled-coil region" evidence="1">
    <location>
        <begin position="183"/>
        <end position="362"/>
    </location>
</feature>
<dbReference type="Proteomes" id="UP001166052">
    <property type="component" value="Unassembled WGS sequence"/>
</dbReference>
<comment type="caution">
    <text evidence="4">The sequence shown here is derived from an EMBL/GenBank/DDBJ whole genome shotgun (WGS) entry which is preliminary data.</text>
</comment>
<feature type="region of interest" description="Disordered" evidence="2">
    <location>
        <begin position="1256"/>
        <end position="1295"/>
    </location>
</feature>
<feature type="coiled-coil region" evidence="1">
    <location>
        <begin position="585"/>
        <end position="640"/>
    </location>
</feature>
<dbReference type="PANTHER" id="PTHR10337:SF6">
    <property type="entry name" value="CENTROSOMAL PROTEIN OF 152 KDA"/>
    <property type="match status" value="1"/>
</dbReference>
<dbReference type="EMBL" id="JAAWVN010012227">
    <property type="protein sequence ID" value="MBN3291341.1"/>
    <property type="molecule type" value="Genomic_DNA"/>
</dbReference>
<feature type="compositionally biased region" description="Low complexity" evidence="2">
    <location>
        <begin position="1563"/>
        <end position="1574"/>
    </location>
</feature>
<sequence length="1590" mass="185483">MDVQYEQGSFCQTSSLQPPDPHHQQQQQQHAEDTHDELNQYNEEHTGEDFQHFSQPENYTGNQMDNYRVKYNPYHLQVQNKPYNCDTHEDVRYKEMQQEFLNTGEDSAEKQKIAQLHILYNAQRRQLEELQEKLEESMRDSRHLRHQLAITKDEKGGLSLSLQESKKLIQVGKEREMQLEGQIKGLQMQVSTLTAKLEESLKKQKVSEAAVDSMQQQMKDLCQSESLTRAREQHETILEALKEKHEAEVLKLQQDIDAKSHALNEQTEHWQQLKEQLKRAEKQQEEIISEKVEMINRLTKSLNECQQQCTNLLHTGTVQEVNQLTFQLQQAQAAKKITDKMNKSLQEELNELKEEIALYESAAASGIISSSGEREPEIHMSDSYVELGIKQVNWKSIKMHSTSVTHEQERSMSKDETIIKLKSEIEHFLRTLKSKRQKIVQLQDELKQYKSQVSSLQSQLEKKDKTVKDHEVRENSLEKKLETSLMKRVENGDFEKIQRENRALKQSCEKLEMQIKDLKITEENLKLNNQELRAEMKKMIHDFDQDKQETIERYERTSQQFLEDTKNHLRAELSKGHELEKQDLTRLFEEKISQLKKELSKMNDTVIETRECYLTVCQEKNTLENDLQEKVEQGMKLKEKELRKQFTEEKNRVLASLTSELEDKHKILMTTAKVQWLKEKEDDVKKQVEINISLAKEAWQQEHEQLKEAAIKKAVQKAEKKCIQQVSEEEAKNCSTKQDGYSQTDQADVISAEVLETRLGSQKLALQQEAEEDKARAIREAMKKLQDELEKEHQNNIAKQVEIALSNAYVRWAGELSTLPEYKINLETEKRKWEQENEKNFVEQISTILKEAEEKWEQKYKEMEKMEANNKNSEMQEKISWLERQLDHLKTEEAAHLKAELAKAHAQWTKEKQEEINRINELNEKDYKTFLDEHTKKLNNLIKTSRVEFEQQKLDLLTKKEADFNEFLKEKQRQWSKELAEKTERARELYEEELLVEIKSIADDVQAMIVGDLTKSPKSEKMYNNKGRQFFGELRSSLHLAFRDFVMNLIKQECRKSEEKLQAVVKEAELHKKEAEMHQRHLDDEKTSHHCFCKHCVHKLEKAQKECHDLRRNLEKACRHLQQSDRENKANMRLMKDNYEETIRKLREENLQMCKEKSTGIKKNSESQTDATLENNYKAFIQEGIEENRVQYIKALQKIKGEMLHYVSERKKRAAEVIETEILRVRQETARKMRKYYLTCLQQIIDEIKKKESNEKNINPTSKVTCATNQKSIKSNGLREKESSKSEWGVLSTKLEKDREQSTSLKVYSLPTHTDSEGKPLPGHITKEFGSLKSANNKGGKESPMQAERITAEKSATESKVVDSAPDLSWFVTHNTKAIRENEEFKDTDAEQSGTQRMRTGQSVLFTRVSRNEPALSHVTLRKQNMAGQAEKHFGTDLSTCPFDIQETPVRDGGPSDWSSGSFGGPLQSNFLPSYTTNKTERMLKHNVQMQPLVSSVYDTDSDDTFINKKIIEKSRIDIPASTQYELYKTKSMSHQSASSTRLLHLSGTRDPFLGFEGKSVKSVSSRGYSSDVKVQQDSGFDSPLHRLKK</sequence>
<dbReference type="InterPro" id="IPR051235">
    <property type="entry name" value="CEP152/SHC-Transforming"/>
</dbReference>
<evidence type="ECO:0000256" key="2">
    <source>
        <dbReference type="SAM" id="MobiDB-lite"/>
    </source>
</evidence>
<feature type="non-terminal residue" evidence="4">
    <location>
        <position position="1590"/>
    </location>
</feature>
<evidence type="ECO:0000313" key="5">
    <source>
        <dbReference type="Proteomes" id="UP001166052"/>
    </source>
</evidence>
<organism evidence="4 5">
    <name type="scientific">Polypterus senegalus</name>
    <name type="common">Senegal bichir</name>
    <dbReference type="NCBI Taxonomy" id="55291"/>
    <lineage>
        <taxon>Eukaryota</taxon>
        <taxon>Metazoa</taxon>
        <taxon>Chordata</taxon>
        <taxon>Craniata</taxon>
        <taxon>Vertebrata</taxon>
        <taxon>Euteleostomi</taxon>
        <taxon>Actinopterygii</taxon>
        <taxon>Polypteriformes</taxon>
        <taxon>Polypteridae</taxon>
        <taxon>Polypterus</taxon>
    </lineage>
</organism>
<feature type="region of interest" description="Disordered" evidence="2">
    <location>
        <begin position="1310"/>
        <end position="1347"/>
    </location>
</feature>
<feature type="coiled-coil region" evidence="1">
    <location>
        <begin position="1047"/>
        <end position="1156"/>
    </location>
</feature>
<feature type="compositionally biased region" description="Polar residues" evidence="2">
    <location>
        <begin position="1260"/>
        <end position="1275"/>
    </location>
</feature>
<dbReference type="Gene3D" id="1.10.287.1490">
    <property type="match status" value="1"/>
</dbReference>
<feature type="compositionally biased region" description="Polar residues" evidence="2">
    <location>
        <begin position="1"/>
        <end position="16"/>
    </location>
</feature>
<feature type="region of interest" description="Disordered" evidence="2">
    <location>
        <begin position="1"/>
        <end position="42"/>
    </location>
</feature>
<protein>
    <submittedName>
        <fullName evidence="4">CE152 protein</fullName>
    </submittedName>
</protein>
<reference evidence="4" key="1">
    <citation type="journal article" date="2021" name="Cell">
        <title>Tracing the genetic footprints of vertebrate landing in non-teleost ray-finned fishes.</title>
        <authorList>
            <person name="Bi X."/>
            <person name="Wang K."/>
            <person name="Yang L."/>
            <person name="Pan H."/>
            <person name="Jiang H."/>
            <person name="Wei Q."/>
            <person name="Fang M."/>
            <person name="Yu H."/>
            <person name="Zhu C."/>
            <person name="Cai Y."/>
            <person name="He Y."/>
            <person name="Gan X."/>
            <person name="Zeng H."/>
            <person name="Yu D."/>
            <person name="Zhu Y."/>
            <person name="Jiang H."/>
            <person name="Qiu Q."/>
            <person name="Yang H."/>
            <person name="Zhang Y.E."/>
            <person name="Wang W."/>
            <person name="Zhu M."/>
            <person name="He S."/>
            <person name="Zhang G."/>
        </authorList>
    </citation>
    <scope>NUCLEOTIDE SEQUENCE</scope>
    <source>
        <strain evidence="4">Bchr_001</strain>
    </source>
</reference>
<feature type="coiled-coil region" evidence="1">
    <location>
        <begin position="113"/>
        <end position="147"/>
    </location>
</feature>
<evidence type="ECO:0000256" key="1">
    <source>
        <dbReference type="SAM" id="Coils"/>
    </source>
</evidence>
<dbReference type="InterPro" id="IPR057659">
    <property type="entry name" value="CEP152_CC"/>
</dbReference>
<accession>A0ABS2YYK5</accession>
<feature type="region of interest" description="Disordered" evidence="2">
    <location>
        <begin position="1563"/>
        <end position="1590"/>
    </location>
</feature>
<feature type="domain" description="CEP152 CEP63 binding coiled coil" evidence="3">
    <location>
        <begin position="1186"/>
        <end position="1235"/>
    </location>
</feature>
<feature type="coiled-coil region" evidence="1">
    <location>
        <begin position="965"/>
        <end position="992"/>
    </location>
</feature>
<name>A0ABS2YYK5_POLSE</name>
<feature type="non-terminal residue" evidence="4">
    <location>
        <position position="1"/>
    </location>
</feature>
<feature type="coiled-coil region" evidence="1">
    <location>
        <begin position="425"/>
        <end position="549"/>
    </location>
</feature>
<keyword evidence="5" id="KW-1185">Reference proteome</keyword>
<proteinExistence type="predicted"/>
<dbReference type="PANTHER" id="PTHR10337">
    <property type="entry name" value="SHC TRANSFORMING PROTEIN"/>
    <property type="match status" value="1"/>
</dbReference>
<evidence type="ECO:0000313" key="4">
    <source>
        <dbReference type="EMBL" id="MBN3291341.1"/>
    </source>
</evidence>
<evidence type="ECO:0000259" key="3">
    <source>
        <dbReference type="Pfam" id="PF25770"/>
    </source>
</evidence>
<dbReference type="Pfam" id="PF25770">
    <property type="entry name" value="CC_CEP63-bind_CEP152"/>
    <property type="match status" value="1"/>
</dbReference>
<gene>
    <name evidence="4" type="primary">Cep152</name>
    <name evidence="4" type="ORF">GTO92_0001484</name>
</gene>
<feature type="compositionally biased region" description="Basic and acidic residues" evidence="2">
    <location>
        <begin position="30"/>
        <end position="42"/>
    </location>
</feature>